<dbReference type="InterPro" id="IPR029052">
    <property type="entry name" value="Metallo-depent_PP-like"/>
</dbReference>
<dbReference type="CDD" id="cd07383">
    <property type="entry name" value="MPP_Dcr2"/>
    <property type="match status" value="1"/>
</dbReference>
<evidence type="ECO:0000259" key="3">
    <source>
        <dbReference type="Pfam" id="PF00149"/>
    </source>
</evidence>
<dbReference type="AlphaFoldDB" id="A0A5C3QK68"/>
<dbReference type="STRING" id="1884261.A0A5C3QK68"/>
<keyword evidence="5" id="KW-1185">Reference proteome</keyword>
<feature type="chain" id="PRO_5023091592" evidence="2">
    <location>
        <begin position="17"/>
        <end position="395"/>
    </location>
</feature>
<organism evidence="4 5">
    <name type="scientific">Pterulicium gracile</name>
    <dbReference type="NCBI Taxonomy" id="1884261"/>
    <lineage>
        <taxon>Eukaryota</taxon>
        <taxon>Fungi</taxon>
        <taxon>Dikarya</taxon>
        <taxon>Basidiomycota</taxon>
        <taxon>Agaricomycotina</taxon>
        <taxon>Agaricomycetes</taxon>
        <taxon>Agaricomycetidae</taxon>
        <taxon>Agaricales</taxon>
        <taxon>Pleurotineae</taxon>
        <taxon>Pterulaceae</taxon>
        <taxon>Pterulicium</taxon>
    </lineage>
</organism>
<dbReference type="Pfam" id="PF00149">
    <property type="entry name" value="Metallophos"/>
    <property type="match status" value="1"/>
</dbReference>
<evidence type="ECO:0000313" key="4">
    <source>
        <dbReference type="EMBL" id="TFL02293.1"/>
    </source>
</evidence>
<feature type="domain" description="Calcineurin-like phosphoesterase" evidence="3">
    <location>
        <begin position="61"/>
        <end position="321"/>
    </location>
</feature>
<dbReference type="EMBL" id="ML178823">
    <property type="protein sequence ID" value="TFL02293.1"/>
    <property type="molecule type" value="Genomic_DNA"/>
</dbReference>
<dbReference type="PANTHER" id="PTHR32440">
    <property type="entry name" value="PHOSPHATASE DCR2-RELATED-RELATED"/>
    <property type="match status" value="1"/>
</dbReference>
<dbReference type="PANTHER" id="PTHR32440:SF11">
    <property type="entry name" value="METALLOPHOSPHOESTERASE DOMAIN-CONTAINING PROTEIN"/>
    <property type="match status" value="1"/>
</dbReference>
<dbReference type="Gene3D" id="3.60.21.10">
    <property type="match status" value="1"/>
</dbReference>
<dbReference type="InterPro" id="IPR004843">
    <property type="entry name" value="Calcineurin-like_PHP"/>
</dbReference>
<feature type="signal peptide" evidence="2">
    <location>
        <begin position="1"/>
        <end position="16"/>
    </location>
</feature>
<dbReference type="GO" id="GO:0005737">
    <property type="term" value="C:cytoplasm"/>
    <property type="evidence" value="ECO:0007669"/>
    <property type="project" value="TreeGrafter"/>
</dbReference>
<feature type="compositionally biased region" description="Polar residues" evidence="1">
    <location>
        <begin position="273"/>
        <end position="291"/>
    </location>
</feature>
<dbReference type="Proteomes" id="UP000305067">
    <property type="component" value="Unassembled WGS sequence"/>
</dbReference>
<feature type="region of interest" description="Disordered" evidence="1">
    <location>
        <begin position="264"/>
        <end position="291"/>
    </location>
</feature>
<dbReference type="GO" id="GO:0016788">
    <property type="term" value="F:hydrolase activity, acting on ester bonds"/>
    <property type="evidence" value="ECO:0007669"/>
    <property type="project" value="TreeGrafter"/>
</dbReference>
<dbReference type="OrthoDB" id="783096at2759"/>
<sequence>MHLFSSLILLPALCHALPSGRDSSSSDTQYTTSAAEKTLNPYPDHRVLAFRNSSTEGEYNFRLTVFSDVHFGENPWDAWGLEQDRKSLALMREVLEKDEEAIDYVVLNGDLITGENTFRENSTDLINQLLTPFIEHGVPFSTTHGNHDNQPNITHAAEIERELSIAPTQSFTRIGDADVGGVGGPGNYWVPVYLHESDPTPILVLWFFDSRGGFSTTPGQAIDDWVDDSVAKWIETESAKMNEAWGTEDRHALAFMHIPSHHIEQTQDELDSSKTPGQNGDSLGRGSTQDSALATRDQPFWDSLNTNVKNLIAVVSGHDHGNEWCARESSKDVVFCFAKHSGYGGYSRTGWGRGVRHFELTVQEGTEGVNAETWIWVKEGGEERARVTLGEDYGR</sequence>
<reference evidence="4 5" key="1">
    <citation type="journal article" date="2019" name="Nat. Ecol. Evol.">
        <title>Megaphylogeny resolves global patterns of mushroom evolution.</title>
        <authorList>
            <person name="Varga T."/>
            <person name="Krizsan K."/>
            <person name="Foldi C."/>
            <person name="Dima B."/>
            <person name="Sanchez-Garcia M."/>
            <person name="Sanchez-Ramirez S."/>
            <person name="Szollosi G.J."/>
            <person name="Szarkandi J.G."/>
            <person name="Papp V."/>
            <person name="Albert L."/>
            <person name="Andreopoulos W."/>
            <person name="Angelini C."/>
            <person name="Antonin V."/>
            <person name="Barry K.W."/>
            <person name="Bougher N.L."/>
            <person name="Buchanan P."/>
            <person name="Buyck B."/>
            <person name="Bense V."/>
            <person name="Catcheside P."/>
            <person name="Chovatia M."/>
            <person name="Cooper J."/>
            <person name="Damon W."/>
            <person name="Desjardin D."/>
            <person name="Finy P."/>
            <person name="Geml J."/>
            <person name="Haridas S."/>
            <person name="Hughes K."/>
            <person name="Justo A."/>
            <person name="Karasinski D."/>
            <person name="Kautmanova I."/>
            <person name="Kiss B."/>
            <person name="Kocsube S."/>
            <person name="Kotiranta H."/>
            <person name="LaButti K.M."/>
            <person name="Lechner B.E."/>
            <person name="Liimatainen K."/>
            <person name="Lipzen A."/>
            <person name="Lukacs Z."/>
            <person name="Mihaltcheva S."/>
            <person name="Morgado L.N."/>
            <person name="Niskanen T."/>
            <person name="Noordeloos M.E."/>
            <person name="Ohm R.A."/>
            <person name="Ortiz-Santana B."/>
            <person name="Ovrebo C."/>
            <person name="Racz N."/>
            <person name="Riley R."/>
            <person name="Savchenko A."/>
            <person name="Shiryaev A."/>
            <person name="Soop K."/>
            <person name="Spirin V."/>
            <person name="Szebenyi C."/>
            <person name="Tomsovsky M."/>
            <person name="Tulloss R.E."/>
            <person name="Uehling J."/>
            <person name="Grigoriev I.V."/>
            <person name="Vagvolgyi C."/>
            <person name="Papp T."/>
            <person name="Martin F.M."/>
            <person name="Miettinen O."/>
            <person name="Hibbett D.S."/>
            <person name="Nagy L.G."/>
        </authorList>
    </citation>
    <scope>NUCLEOTIDE SEQUENCE [LARGE SCALE GENOMIC DNA]</scope>
    <source>
        <strain evidence="4 5">CBS 309.79</strain>
    </source>
</reference>
<evidence type="ECO:0000313" key="5">
    <source>
        <dbReference type="Proteomes" id="UP000305067"/>
    </source>
</evidence>
<dbReference type="SUPFAM" id="SSF56300">
    <property type="entry name" value="Metallo-dependent phosphatases"/>
    <property type="match status" value="1"/>
</dbReference>
<evidence type="ECO:0000256" key="1">
    <source>
        <dbReference type="SAM" id="MobiDB-lite"/>
    </source>
</evidence>
<gene>
    <name evidence="4" type="ORF">BDV98DRAFT_582555</name>
</gene>
<protein>
    <submittedName>
        <fullName evidence="4">Metallo-dependent phosphatase</fullName>
    </submittedName>
</protein>
<keyword evidence="2" id="KW-0732">Signal</keyword>
<name>A0A5C3QK68_9AGAR</name>
<evidence type="ECO:0000256" key="2">
    <source>
        <dbReference type="SAM" id="SignalP"/>
    </source>
</evidence>
<proteinExistence type="predicted"/>
<accession>A0A5C3QK68</accession>